<reference evidence="2" key="1">
    <citation type="submission" date="2021-01" db="EMBL/GenBank/DDBJ databases">
        <authorList>
            <person name="Corre E."/>
            <person name="Pelletier E."/>
            <person name="Niang G."/>
            <person name="Scheremetjew M."/>
            <person name="Finn R."/>
            <person name="Kale V."/>
            <person name="Holt S."/>
            <person name="Cochrane G."/>
            <person name="Meng A."/>
            <person name="Brown T."/>
            <person name="Cohen L."/>
        </authorList>
    </citation>
    <scope>NUCLEOTIDE SEQUENCE</scope>
    <source>
        <strain evidence="2">CCMP1594</strain>
    </source>
</reference>
<evidence type="ECO:0000313" key="2">
    <source>
        <dbReference type="EMBL" id="CAE0808571.1"/>
    </source>
</evidence>
<feature type="compositionally biased region" description="Basic residues" evidence="1">
    <location>
        <begin position="50"/>
        <end position="59"/>
    </location>
</feature>
<feature type="region of interest" description="Disordered" evidence="1">
    <location>
        <begin position="718"/>
        <end position="746"/>
    </location>
</feature>
<accession>A0A6T1Z1N6</accession>
<feature type="region of interest" description="Disordered" evidence="1">
    <location>
        <begin position="103"/>
        <end position="141"/>
    </location>
</feature>
<feature type="region of interest" description="Disordered" evidence="1">
    <location>
        <begin position="634"/>
        <end position="664"/>
    </location>
</feature>
<dbReference type="EMBL" id="HBJA01055647">
    <property type="protein sequence ID" value="CAE0808571.1"/>
    <property type="molecule type" value="Transcribed_RNA"/>
</dbReference>
<feature type="compositionally biased region" description="Low complexity" evidence="1">
    <location>
        <begin position="110"/>
        <end position="121"/>
    </location>
</feature>
<protein>
    <submittedName>
        <fullName evidence="2">Uncharacterized protein</fullName>
    </submittedName>
</protein>
<feature type="compositionally biased region" description="Basic and acidic residues" evidence="1">
    <location>
        <begin position="127"/>
        <end position="141"/>
    </location>
</feature>
<name>A0A6T1Z1N6_9EUGL</name>
<evidence type="ECO:0000313" key="3">
    <source>
        <dbReference type="EMBL" id="CAE0808572.1"/>
    </source>
</evidence>
<dbReference type="EMBL" id="HBJA01055648">
    <property type="protein sequence ID" value="CAE0808572.1"/>
    <property type="molecule type" value="Transcribed_RNA"/>
</dbReference>
<proteinExistence type="predicted"/>
<dbReference type="AlphaFoldDB" id="A0A6T1Z1N6"/>
<evidence type="ECO:0000256" key="1">
    <source>
        <dbReference type="SAM" id="MobiDB-lite"/>
    </source>
</evidence>
<feature type="region of interest" description="Disordered" evidence="1">
    <location>
        <begin position="227"/>
        <end position="293"/>
    </location>
</feature>
<sequence length="787" mass="83904">MGLSPGMRNNEGGQKAVRLTRYRVPWAPHGARLRLKSKDTPRNFKFPKISPKKGKKLSKRSGLGYDKVAIVDSLRVPIIVNDGVGPPNGVKSKSNRMRQLIEQARSSTEADQQNAQNAGAASHVAGKRSEDQEAIEERQADESRACVRSVLAAVHSSRRADKAAGKRVTLSPASPTVHIVEISVEEWRGKKLAVQQVAENVQQHMRDWAIEKSLDRSKSNQQWWAEKNEEGGALSSVPSKDGPQDTSLLEVSQSPSAESEESPKEIEISTDNPSSKQSEDMEMTTPGSTFADACPKEAVVGRKGIAPLDPALISSMAPGSGGRKGMVPLETAVLSPPKEASAVGRKGRRWCEEVKSSTSRWSDGLDEEMDFSVPPQTPPPVGPKEATGVVSKDTSSVASKQTEDTEVTISAPFADPCPKDVLMGRKGIAPLDPALLSSVPPSSGGRIGMVPLDSAGLSPLKEASAVSRKGRRWCEEVKSSTSRWSDGLDEEMDFSVPPQTPPPVGPKEATGAVSKDTCGASSKQSENMEPLTPVHALSESCPKEAVVGRKGIAPLDPAVISSIAPPAVARKGVVPLEPAGLSPLKEASTVSRKGRRWCEEVKVSTRRWSEVLDEEMDFSVPPQTPPLVGIKEAAGAESQWRPDDNGEHVTPTRPPSGPAPLLQHGPAYANLRLQSNSTVLENAMPMHAGLPLAILKDSGVAASASIPRSCQWSEDLESEMDFSVPPTGPHPKPLPSEADRGPPTVSRSILRDAGAKVEPNVGSTVPMCSHTLLPQILTPTPTSCRCG</sequence>
<feature type="region of interest" description="Disordered" evidence="1">
    <location>
        <begin position="336"/>
        <end position="416"/>
    </location>
</feature>
<organism evidence="2">
    <name type="scientific">Eutreptiella gymnastica</name>
    <dbReference type="NCBI Taxonomy" id="73025"/>
    <lineage>
        <taxon>Eukaryota</taxon>
        <taxon>Discoba</taxon>
        <taxon>Euglenozoa</taxon>
        <taxon>Euglenida</taxon>
        <taxon>Spirocuta</taxon>
        <taxon>Euglenophyceae</taxon>
        <taxon>Eutreptiales</taxon>
        <taxon>Eutreptiaceae</taxon>
        <taxon>Eutreptiella</taxon>
    </lineage>
</organism>
<feature type="region of interest" description="Disordered" evidence="1">
    <location>
        <begin position="35"/>
        <end position="61"/>
    </location>
</feature>
<feature type="region of interest" description="Disordered" evidence="1">
    <location>
        <begin position="476"/>
        <end position="533"/>
    </location>
</feature>
<gene>
    <name evidence="2" type="ORF">EGYM00163_LOCUS19702</name>
    <name evidence="3" type="ORF">EGYM00163_LOCUS19703</name>
</gene>